<reference evidence="9 10" key="1">
    <citation type="submission" date="2024-09" db="EMBL/GenBank/DDBJ databases">
        <authorList>
            <person name="Sun Q."/>
            <person name="Mori K."/>
        </authorList>
    </citation>
    <scope>NUCLEOTIDE SEQUENCE [LARGE SCALE GENOMIC DNA]</scope>
    <source>
        <strain evidence="9 10">CCM 7759</strain>
    </source>
</reference>
<dbReference type="PANTHER" id="PTHR37311">
    <property type="entry name" value="2-PHOSPHOSULFOLACTATE PHOSPHATASE-RELATED"/>
    <property type="match status" value="1"/>
</dbReference>
<evidence type="ECO:0000256" key="8">
    <source>
        <dbReference type="HAMAP-Rule" id="MF_00490"/>
    </source>
</evidence>
<evidence type="ECO:0000256" key="7">
    <source>
        <dbReference type="ARBA" id="ARBA00033711"/>
    </source>
</evidence>
<organism evidence="9 10">
    <name type="scientific">Paenibacillus chartarius</name>
    <dbReference type="NCBI Taxonomy" id="747481"/>
    <lineage>
        <taxon>Bacteria</taxon>
        <taxon>Bacillati</taxon>
        <taxon>Bacillota</taxon>
        <taxon>Bacilli</taxon>
        <taxon>Bacillales</taxon>
        <taxon>Paenibacillaceae</taxon>
        <taxon>Paenibacillus</taxon>
    </lineage>
</organism>
<evidence type="ECO:0000256" key="5">
    <source>
        <dbReference type="ARBA" id="ARBA00022801"/>
    </source>
</evidence>
<dbReference type="PANTHER" id="PTHR37311:SF1">
    <property type="entry name" value="2-PHOSPHOSULFOLACTATE PHOSPHATASE-RELATED"/>
    <property type="match status" value="1"/>
</dbReference>
<dbReference type="SUPFAM" id="SSF142823">
    <property type="entry name" value="ComB-like"/>
    <property type="match status" value="1"/>
</dbReference>
<comment type="cofactor">
    <cofactor evidence="1 8">
        <name>Mg(2+)</name>
        <dbReference type="ChEBI" id="CHEBI:18420"/>
    </cofactor>
</comment>
<evidence type="ECO:0000256" key="4">
    <source>
        <dbReference type="ARBA" id="ARBA00021948"/>
    </source>
</evidence>
<evidence type="ECO:0000313" key="9">
    <source>
        <dbReference type="EMBL" id="MFC0214193.1"/>
    </source>
</evidence>
<dbReference type="EC" id="3.1.3.71" evidence="3 8"/>
<dbReference type="Pfam" id="PF04029">
    <property type="entry name" value="2-ph_phosp"/>
    <property type="match status" value="1"/>
</dbReference>
<accession>A0ABV6DNH6</accession>
<proteinExistence type="inferred from homology"/>
<dbReference type="InterPro" id="IPR005238">
    <property type="entry name" value="ComB-like"/>
</dbReference>
<evidence type="ECO:0000256" key="1">
    <source>
        <dbReference type="ARBA" id="ARBA00001946"/>
    </source>
</evidence>
<dbReference type="Proteomes" id="UP001589776">
    <property type="component" value="Unassembled WGS sequence"/>
</dbReference>
<evidence type="ECO:0000256" key="3">
    <source>
        <dbReference type="ARBA" id="ARBA00012953"/>
    </source>
</evidence>
<keyword evidence="5 8" id="KW-0378">Hydrolase</keyword>
<dbReference type="Gene3D" id="3.90.1560.10">
    <property type="entry name" value="ComB-like"/>
    <property type="match status" value="1"/>
</dbReference>
<keyword evidence="10" id="KW-1185">Reference proteome</keyword>
<dbReference type="InterPro" id="IPR036702">
    <property type="entry name" value="ComB-like_sf"/>
</dbReference>
<dbReference type="EMBL" id="JBHLWN010000071">
    <property type="protein sequence ID" value="MFC0214193.1"/>
    <property type="molecule type" value="Genomic_DNA"/>
</dbReference>
<gene>
    <name evidence="8" type="primary">comB</name>
    <name evidence="9" type="ORF">ACFFK0_17325</name>
</gene>
<dbReference type="RefSeq" id="WP_377471546.1">
    <property type="nucleotide sequence ID" value="NZ_JBHLWN010000071.1"/>
</dbReference>
<comment type="catalytic activity">
    <reaction evidence="7 8">
        <text>(2R)-O-phospho-3-sulfolactate + H2O = (2R)-3-sulfolactate + phosphate</text>
        <dbReference type="Rhea" id="RHEA:23416"/>
        <dbReference type="ChEBI" id="CHEBI:15377"/>
        <dbReference type="ChEBI" id="CHEBI:15597"/>
        <dbReference type="ChEBI" id="CHEBI:43474"/>
        <dbReference type="ChEBI" id="CHEBI:58738"/>
        <dbReference type="EC" id="3.1.3.71"/>
    </reaction>
</comment>
<comment type="caution">
    <text evidence="9">The sequence shown here is derived from an EMBL/GenBank/DDBJ whole genome shotgun (WGS) entry which is preliminary data.</text>
</comment>
<name>A0ABV6DNH6_9BACL</name>
<comment type="similarity">
    <text evidence="2 8">Belongs to the ComB family.</text>
</comment>
<evidence type="ECO:0000256" key="2">
    <source>
        <dbReference type="ARBA" id="ARBA00009997"/>
    </source>
</evidence>
<protein>
    <recommendedName>
        <fullName evidence="4 8">Probable 2-phosphosulfolactate phosphatase</fullName>
        <ecNumber evidence="3 8">3.1.3.71</ecNumber>
    </recommendedName>
</protein>
<dbReference type="HAMAP" id="MF_00490">
    <property type="entry name" value="ComB"/>
    <property type="match status" value="1"/>
</dbReference>
<sequence>MHVDVIGTIAEATTDDLLHRTVIVIDALRATSTLTTALAYGASGVVPVETVQQAKQLQQPGDLLGGERACKKIPGFDLGNSPSEYRADIVQGRRVVMTTTNGTRGIQKAQRASRVLAGSFLNARACAAAAAELQRDIAIICAGTQDVFSWEDGLCAGLIADELLRLQPVELNDLGLALLAGYRYEQKDLAAALLATSNGRRLSRIGFRDDVLFCAQCNVYDIVPMLHEGVLVPLGKIPPHRP</sequence>
<keyword evidence="6 8" id="KW-0460">Magnesium</keyword>
<evidence type="ECO:0000256" key="6">
    <source>
        <dbReference type="ARBA" id="ARBA00022842"/>
    </source>
</evidence>
<evidence type="ECO:0000313" key="10">
    <source>
        <dbReference type="Proteomes" id="UP001589776"/>
    </source>
</evidence>